<dbReference type="GeneID" id="107393888"/>
<reference evidence="4" key="3">
    <citation type="submission" date="2025-09" db="UniProtKB">
        <authorList>
            <consortium name="Ensembl"/>
        </authorList>
    </citation>
    <scope>IDENTIFICATION</scope>
</reference>
<dbReference type="InterPro" id="IPR014756">
    <property type="entry name" value="Ig_E-set"/>
</dbReference>
<dbReference type="OrthoDB" id="2333384at2759"/>
<evidence type="ECO:0000256" key="2">
    <source>
        <dbReference type="SAM" id="MobiDB-lite"/>
    </source>
</evidence>
<dbReference type="GO" id="GO:0007399">
    <property type="term" value="P:nervous system development"/>
    <property type="evidence" value="ECO:0007669"/>
    <property type="project" value="UniProtKB-ARBA"/>
</dbReference>
<dbReference type="GO" id="GO:0015031">
    <property type="term" value="P:protein transport"/>
    <property type="evidence" value="ECO:0007669"/>
    <property type="project" value="TreeGrafter"/>
</dbReference>
<reference evidence="4" key="2">
    <citation type="submission" date="2025-08" db="UniProtKB">
        <authorList>
            <consortium name="Ensembl"/>
        </authorList>
    </citation>
    <scope>IDENTIFICATION</scope>
</reference>
<reference evidence="4" key="1">
    <citation type="submission" date="2014-08" db="EMBL/GenBank/DDBJ databases">
        <authorList>
            <person name="Senf B."/>
            <person name="Petzold A."/>
            <person name="Downie B.R."/>
            <person name="Koch P."/>
            <person name="Platzer M."/>
        </authorList>
    </citation>
    <scope>NUCLEOTIDE SEQUENCE [LARGE SCALE GENOMIC DNA]</scope>
    <source>
        <strain evidence="4">GRZ</strain>
    </source>
</reference>
<organism evidence="4 5">
    <name type="scientific">Nothobranchius furzeri</name>
    <name type="common">Turquoise killifish</name>
    <dbReference type="NCBI Taxonomy" id="105023"/>
    <lineage>
        <taxon>Eukaryota</taxon>
        <taxon>Metazoa</taxon>
        <taxon>Chordata</taxon>
        <taxon>Craniata</taxon>
        <taxon>Vertebrata</taxon>
        <taxon>Euteleostomi</taxon>
        <taxon>Actinopterygii</taxon>
        <taxon>Neopterygii</taxon>
        <taxon>Teleostei</taxon>
        <taxon>Neoteleostei</taxon>
        <taxon>Acanthomorphata</taxon>
        <taxon>Ovalentaria</taxon>
        <taxon>Atherinomorphae</taxon>
        <taxon>Cyprinodontiformes</taxon>
        <taxon>Nothobranchiidae</taxon>
        <taxon>Nothobranchius</taxon>
    </lineage>
</organism>
<dbReference type="Ensembl" id="ENSNFUT00015030408.1">
    <property type="protein sequence ID" value="ENSNFUP00015029111.1"/>
    <property type="gene ID" value="ENSNFUG00015014113.1"/>
</dbReference>
<dbReference type="Pfam" id="PF02752">
    <property type="entry name" value="Arrestin_C"/>
    <property type="match status" value="1"/>
</dbReference>
<dbReference type="KEGG" id="nfu:107393888"/>
<evidence type="ECO:0000256" key="1">
    <source>
        <dbReference type="ARBA" id="ARBA00005298"/>
    </source>
</evidence>
<accession>A0A8C6NVW8</accession>
<keyword evidence="5" id="KW-1185">Reference proteome</keyword>
<dbReference type="Proteomes" id="UP000694548">
    <property type="component" value="Chromosome sgr18"/>
</dbReference>
<dbReference type="GeneTree" id="ENSGT00940000165930"/>
<dbReference type="InterPro" id="IPR014752">
    <property type="entry name" value="Arrestin-like_C"/>
</dbReference>
<dbReference type="PANTHER" id="PTHR11188">
    <property type="entry name" value="ARRESTIN DOMAIN CONTAINING PROTEIN"/>
    <property type="match status" value="1"/>
</dbReference>
<dbReference type="Gene3D" id="2.60.40.640">
    <property type="match status" value="2"/>
</dbReference>
<gene>
    <name evidence="4" type="primary">LOC107393888</name>
</gene>
<name>A0A8C6NVW8_NOTFU</name>
<dbReference type="GO" id="GO:0005886">
    <property type="term" value="C:plasma membrane"/>
    <property type="evidence" value="ECO:0007669"/>
    <property type="project" value="TreeGrafter"/>
</dbReference>
<dbReference type="InterPro" id="IPR011021">
    <property type="entry name" value="Arrestin-like_N"/>
</dbReference>
<dbReference type="OMA" id="CWHEHYG"/>
<comment type="similarity">
    <text evidence="1">Belongs to the arrestin family.</text>
</comment>
<sequence length="354" mass="40158">MTIKTFQLEYDAINSRNTFTNGDTINGRIVLETDKEMKIQSLEFLAKGKASVCWTEYYGDNQSHVYWSDEKYYSIQQHILRESRQDGSEIIGKGKHLFPFSFKIPEERMPSSFYSTIGRVVHKLKAELKQSMKLKKKTKVHFKFVSRADMDVPRLMVPQHGCKDKRLAFGSGTVSFDVCIDKTGYKPGEAITVTTEINNQSSRLVKPKLILYERRSFFAQGRRKLETRQVLKAKADGVDPNSGKRTVAKVIPIPTELSPSIMNCSIIKLEYRLQVYLDIKFSSNPGIKAPIIILPEVLDMRHLPPSYSDFGFEAFGNPAPPTRGTTPQATEPPPSYETSAMYPAFPSVDYKTAM</sequence>
<dbReference type="InterPro" id="IPR050357">
    <property type="entry name" value="Arrestin_domain-protein"/>
</dbReference>
<protein>
    <submittedName>
        <fullName evidence="4">Arrestin domain-containing protein 3-like</fullName>
    </submittedName>
</protein>
<dbReference type="GO" id="GO:0005737">
    <property type="term" value="C:cytoplasm"/>
    <property type="evidence" value="ECO:0007669"/>
    <property type="project" value="TreeGrafter"/>
</dbReference>
<evidence type="ECO:0000313" key="5">
    <source>
        <dbReference type="Proteomes" id="UP000694548"/>
    </source>
</evidence>
<dbReference type="AlphaFoldDB" id="A0A8C6NVW8"/>
<dbReference type="SUPFAM" id="SSF81296">
    <property type="entry name" value="E set domains"/>
    <property type="match status" value="2"/>
</dbReference>
<dbReference type="PANTHER" id="PTHR11188:SF135">
    <property type="entry name" value="ARRESTIN DOMAIN CONTAINING 3-LIKE-RELATED"/>
    <property type="match status" value="1"/>
</dbReference>
<dbReference type="Pfam" id="PF00339">
    <property type="entry name" value="Arrestin_N"/>
    <property type="match status" value="1"/>
</dbReference>
<evidence type="ECO:0000259" key="3">
    <source>
        <dbReference type="SMART" id="SM01017"/>
    </source>
</evidence>
<dbReference type="InterPro" id="IPR011022">
    <property type="entry name" value="Arrestin_C-like"/>
</dbReference>
<proteinExistence type="inferred from homology"/>
<evidence type="ECO:0000313" key="4">
    <source>
        <dbReference type="Ensembl" id="ENSNFUP00015029111.1"/>
    </source>
</evidence>
<feature type="region of interest" description="Disordered" evidence="2">
    <location>
        <begin position="318"/>
        <end position="338"/>
    </location>
</feature>
<feature type="domain" description="Arrestin C-terminal-like" evidence="3">
    <location>
        <begin position="170"/>
        <end position="305"/>
    </location>
</feature>
<dbReference type="SMART" id="SM01017">
    <property type="entry name" value="Arrestin_C"/>
    <property type="match status" value="1"/>
</dbReference>